<feature type="domain" description="K+ potassium transporter integral membrane" evidence="15">
    <location>
        <begin position="40"/>
        <end position="492"/>
    </location>
</feature>
<keyword evidence="4 13" id="KW-1003">Cell membrane</keyword>
<feature type="transmembrane region" description="Helical" evidence="13">
    <location>
        <begin position="371"/>
        <end position="389"/>
    </location>
</feature>
<evidence type="ECO:0000256" key="4">
    <source>
        <dbReference type="ARBA" id="ARBA00022475"/>
    </source>
</evidence>
<evidence type="ECO:0000256" key="2">
    <source>
        <dbReference type="ARBA" id="ARBA00007019"/>
    </source>
</evidence>
<dbReference type="GO" id="GO:0005886">
    <property type="term" value="C:plasma membrane"/>
    <property type="evidence" value="ECO:0007669"/>
    <property type="project" value="UniProtKB-SubCell"/>
</dbReference>
<feature type="transmembrane region" description="Helical" evidence="13">
    <location>
        <begin position="238"/>
        <end position="262"/>
    </location>
</feature>
<organism evidence="17 18">
    <name type="scientific">Faunimonas pinastri</name>
    <dbReference type="NCBI Taxonomy" id="1855383"/>
    <lineage>
        <taxon>Bacteria</taxon>
        <taxon>Pseudomonadati</taxon>
        <taxon>Pseudomonadota</taxon>
        <taxon>Alphaproteobacteria</taxon>
        <taxon>Hyphomicrobiales</taxon>
        <taxon>Afifellaceae</taxon>
        <taxon>Faunimonas</taxon>
    </lineage>
</organism>
<feature type="transmembrane region" description="Helical" evidence="13">
    <location>
        <begin position="314"/>
        <end position="340"/>
    </location>
</feature>
<evidence type="ECO:0000256" key="5">
    <source>
        <dbReference type="ARBA" id="ARBA00022519"/>
    </source>
</evidence>
<dbReference type="STRING" id="1855383.SAMN05216548_10182"/>
<keyword evidence="8 13" id="KW-0769">Symport</keyword>
<evidence type="ECO:0000256" key="11">
    <source>
        <dbReference type="ARBA" id="ARBA00023065"/>
    </source>
</evidence>
<evidence type="ECO:0000256" key="1">
    <source>
        <dbReference type="ARBA" id="ARBA00004141"/>
    </source>
</evidence>
<evidence type="ECO:0000256" key="7">
    <source>
        <dbReference type="ARBA" id="ARBA00022692"/>
    </source>
</evidence>
<keyword evidence="5" id="KW-0997">Cell inner membrane</keyword>
<evidence type="ECO:0000256" key="9">
    <source>
        <dbReference type="ARBA" id="ARBA00022958"/>
    </source>
</evidence>
<dbReference type="InterPro" id="IPR053951">
    <property type="entry name" value="K_trans_N"/>
</dbReference>
<gene>
    <name evidence="13" type="primary">kup</name>
    <name evidence="17" type="ORF">SAMN05216548_10182</name>
</gene>
<protein>
    <recommendedName>
        <fullName evidence="13">Probable potassium transport system protein Kup</fullName>
    </recommendedName>
</protein>
<dbReference type="InterPro" id="IPR053952">
    <property type="entry name" value="K_trans_C"/>
</dbReference>
<keyword evidence="18" id="KW-1185">Reference proteome</keyword>
<keyword evidence="10 13" id="KW-1133">Transmembrane helix</keyword>
<dbReference type="PANTHER" id="PTHR30540:SF79">
    <property type="entry name" value="LOW AFFINITY POTASSIUM TRANSPORT SYSTEM PROTEIN KUP"/>
    <property type="match status" value="1"/>
</dbReference>
<name>A0A1H8Z9M0_9HYPH</name>
<evidence type="ECO:0000259" key="15">
    <source>
        <dbReference type="Pfam" id="PF02705"/>
    </source>
</evidence>
<dbReference type="EMBL" id="FOFG01000001">
    <property type="protein sequence ID" value="SEP61031.1"/>
    <property type="molecule type" value="Genomic_DNA"/>
</dbReference>
<feature type="transmembrane region" description="Helical" evidence="13">
    <location>
        <begin position="452"/>
        <end position="469"/>
    </location>
</feature>
<feature type="compositionally biased region" description="Polar residues" evidence="14">
    <location>
        <begin position="1"/>
        <end position="14"/>
    </location>
</feature>
<dbReference type="Pfam" id="PF22776">
    <property type="entry name" value="K_trans_C"/>
    <property type="match status" value="1"/>
</dbReference>
<feature type="transmembrane region" description="Helical" evidence="13">
    <location>
        <begin position="124"/>
        <end position="143"/>
    </location>
</feature>
<evidence type="ECO:0000256" key="3">
    <source>
        <dbReference type="ARBA" id="ARBA00022448"/>
    </source>
</evidence>
<evidence type="ECO:0000256" key="10">
    <source>
        <dbReference type="ARBA" id="ARBA00022989"/>
    </source>
</evidence>
<comment type="catalytic activity">
    <reaction evidence="13">
        <text>K(+)(in) + H(+)(in) = K(+)(out) + H(+)(out)</text>
        <dbReference type="Rhea" id="RHEA:28490"/>
        <dbReference type="ChEBI" id="CHEBI:15378"/>
        <dbReference type="ChEBI" id="CHEBI:29103"/>
    </reaction>
</comment>
<keyword evidence="11 13" id="KW-0406">Ion transport</keyword>
<comment type="similarity">
    <text evidence="2 13">Belongs to the HAK/KUP transporter (TC 2.A.72) family.</text>
</comment>
<evidence type="ECO:0000256" key="12">
    <source>
        <dbReference type="ARBA" id="ARBA00023136"/>
    </source>
</evidence>
<evidence type="ECO:0000313" key="18">
    <source>
        <dbReference type="Proteomes" id="UP000199647"/>
    </source>
</evidence>
<feature type="region of interest" description="Disordered" evidence="14">
    <location>
        <begin position="1"/>
        <end position="34"/>
    </location>
</feature>
<accession>A0A1H8Z9M0</accession>
<keyword evidence="9 13" id="KW-0630">Potassium</keyword>
<dbReference type="GO" id="GO:0015293">
    <property type="term" value="F:symporter activity"/>
    <property type="evidence" value="ECO:0007669"/>
    <property type="project" value="UniProtKB-UniRule"/>
</dbReference>
<feature type="transmembrane region" description="Helical" evidence="13">
    <location>
        <begin position="395"/>
        <end position="414"/>
    </location>
</feature>
<keyword evidence="6 13" id="KW-0633">Potassium transport</keyword>
<keyword evidence="3 13" id="KW-0813">Transport</keyword>
<dbReference type="AlphaFoldDB" id="A0A1H8Z9M0"/>
<dbReference type="PANTHER" id="PTHR30540">
    <property type="entry name" value="OSMOTIC STRESS POTASSIUM TRANSPORTER"/>
    <property type="match status" value="1"/>
</dbReference>
<evidence type="ECO:0000256" key="8">
    <source>
        <dbReference type="ARBA" id="ARBA00022847"/>
    </source>
</evidence>
<dbReference type="GO" id="GO:0015079">
    <property type="term" value="F:potassium ion transmembrane transporter activity"/>
    <property type="evidence" value="ECO:0007669"/>
    <property type="project" value="UniProtKB-UniRule"/>
</dbReference>
<proteinExistence type="inferred from homology"/>
<keyword evidence="7 13" id="KW-0812">Transmembrane</keyword>
<feature type="transmembrane region" description="Helical" evidence="13">
    <location>
        <begin position="163"/>
        <end position="186"/>
    </location>
</feature>
<dbReference type="InterPro" id="IPR023051">
    <property type="entry name" value="Kup"/>
</dbReference>
<feature type="transmembrane region" description="Helical" evidence="13">
    <location>
        <begin position="421"/>
        <end position="446"/>
    </location>
</feature>
<evidence type="ECO:0000256" key="13">
    <source>
        <dbReference type="HAMAP-Rule" id="MF_01522"/>
    </source>
</evidence>
<reference evidence="17 18" key="1">
    <citation type="submission" date="2016-10" db="EMBL/GenBank/DDBJ databases">
        <authorList>
            <person name="de Groot N.N."/>
        </authorList>
    </citation>
    <scope>NUCLEOTIDE SEQUENCE [LARGE SCALE GENOMIC DNA]</scope>
    <source>
        <strain evidence="17 18">A52C2</strain>
    </source>
</reference>
<feature type="transmembrane region" description="Helical" evidence="13">
    <location>
        <begin position="274"/>
        <end position="294"/>
    </location>
</feature>
<evidence type="ECO:0000256" key="14">
    <source>
        <dbReference type="SAM" id="MobiDB-lite"/>
    </source>
</evidence>
<feature type="transmembrane region" description="Helical" evidence="13">
    <location>
        <begin position="78"/>
        <end position="103"/>
    </location>
</feature>
<comment type="function">
    <text evidence="13">Transport of potassium into the cell. Likely operates as a K(+):H(+) symporter.</text>
</comment>
<keyword evidence="12 13" id="KW-0472">Membrane</keyword>
<evidence type="ECO:0000313" key="17">
    <source>
        <dbReference type="EMBL" id="SEP61031.1"/>
    </source>
</evidence>
<evidence type="ECO:0000259" key="16">
    <source>
        <dbReference type="Pfam" id="PF22776"/>
    </source>
</evidence>
<dbReference type="Proteomes" id="UP000199647">
    <property type="component" value="Unassembled WGS sequence"/>
</dbReference>
<comment type="subcellular location">
    <subcellularLocation>
        <location evidence="13">Cell membrane</location>
        <topology evidence="13">Multi-pass membrane protein</topology>
    </subcellularLocation>
    <subcellularLocation>
        <location evidence="1">Membrane</location>
        <topology evidence="1">Multi-pass membrane protein</topology>
    </subcellularLocation>
</comment>
<sequence>MQSESLSVDSSSPKEASPSGEDASQVQPHEGAPSQSFRALTLGSLGVVYGDIGTSPLYAFREAVLSATGRSPDVSVAAVYGVLSLILWALIIIVSLKYVVLLLRADNRGEGGTLSLMALAQRGLGRQSVFVLLLGIIAASLFYGDSILTPAVSVLSAVEGLELVTPAFSHYVVPLTLVILFVLFAVQHRGTASVAFIFGPIMLAWFALMGIAGLLSLVRMPGVLLAFNPLYGVEFLTHHGHLGFLTLGSVFLAVTGAEALYADLGHFGRKPIRVAWFAVVFPSLALNYLGQAVLVLRDPLTLKNPFFLLMPPWLLVPTLILAAVATVIASQAVLTGAFSLTRQAIQLGLLPRMRIFHTSESHAGQIYVRRMNWLIFIGVVLLTILFGSSSALTSAYGIAVTGTMVVTAILAFIVMQRCWKLPMWLAGLVILPFLAVDLTFLAANSVKVEEGGWFPVLLAAFLALVMWTWTKGAHLLFDKTRRAEIPLADLIRQLENKPPHRVSGTAVFLTGDPEGAPTALLHNLKHNKVLHERNIILTIRTADTPRIAKGSRMEVTPISDSFTSVMVTFGFAETPNIPRVLAAARKKGLSFDIMSTSFFMSRRMLLPSPRSGMPLWQDKLFIALAGTADSVSSYFNLPTDRVVEIGTQIKV</sequence>
<evidence type="ECO:0000256" key="6">
    <source>
        <dbReference type="ARBA" id="ARBA00022538"/>
    </source>
</evidence>
<feature type="domain" description="K+ potassium transporter C-terminal" evidence="16">
    <location>
        <begin position="503"/>
        <end position="650"/>
    </location>
</feature>
<feature type="compositionally biased region" description="Polar residues" evidence="14">
    <location>
        <begin position="22"/>
        <end position="34"/>
    </location>
</feature>
<dbReference type="RefSeq" id="WP_238858064.1">
    <property type="nucleotide sequence ID" value="NZ_FOFG01000001.1"/>
</dbReference>
<dbReference type="Pfam" id="PF02705">
    <property type="entry name" value="K_trans"/>
    <property type="match status" value="1"/>
</dbReference>
<dbReference type="HAMAP" id="MF_01522">
    <property type="entry name" value="Kup"/>
    <property type="match status" value="1"/>
</dbReference>
<dbReference type="InterPro" id="IPR003855">
    <property type="entry name" value="K+_transporter"/>
</dbReference>
<feature type="transmembrane region" description="Helical" evidence="13">
    <location>
        <begin position="193"/>
        <end position="218"/>
    </location>
</feature>